<dbReference type="KEGG" id="vg:23461714"/>
<protein>
    <submittedName>
        <fullName evidence="2">Uncharacterized protein</fullName>
    </submittedName>
</protein>
<sequence>MHPPHRASDDAIVQQTAQQKKAMDSVLTVQRRRRKAPASDTVPALVEMLQKRRWHHALCMGPMPVAAAVAMWQSGADGVSGEAPVRVALDAGHPIIALAMLEATTPFALAGTADDAGSDAAADADRICRRLASHMALALRPRLVWRMIATWEVGGRRFRCKHNKSSAPTDRVPASTTPTTPNLVRAVHPTRDAREMRRAWRFLLRFRLVAFLGALAKAATEAELARFWETSAPQTRVHILEIVLYHAERTLRLAERPHCQRVWAEAAASGVITASRPTKGRHRKTDKRPAAANAGLLPAMRGAVASLRNVALWAARAQDAAAQQPTSG</sequence>
<dbReference type="GeneID" id="23461714"/>
<evidence type="ECO:0000313" key="2">
    <source>
        <dbReference type="EMBL" id="AJF96797.1"/>
    </source>
</evidence>
<dbReference type="Proteomes" id="UP000202511">
    <property type="component" value="Segment"/>
</dbReference>
<feature type="region of interest" description="Disordered" evidence="1">
    <location>
        <begin position="162"/>
        <end position="182"/>
    </location>
</feature>
<dbReference type="EMBL" id="KP136319">
    <property type="protein sequence ID" value="AJF96797.1"/>
    <property type="molecule type" value="Genomic_DNA"/>
</dbReference>
<name>A0A0B5JB73_9VIRU</name>
<dbReference type="RefSeq" id="YP_009119032.1">
    <property type="nucleotide sequence ID" value="NC_026440.1"/>
</dbReference>
<proteinExistence type="predicted"/>
<organism evidence="2 3">
    <name type="scientific">Pandoravirus inopinatum</name>
    <dbReference type="NCBI Taxonomy" id="1605721"/>
    <lineage>
        <taxon>Viruses</taxon>
        <taxon>Pandoravirus</taxon>
    </lineage>
</organism>
<accession>A0A0B5JB73</accession>
<reference evidence="2 3" key="1">
    <citation type="journal article" date="2015" name="Parasitol. Res.">
        <title>Viruses in close associations with free-living amoebae.</title>
        <authorList>
            <person name="Scheid P."/>
        </authorList>
    </citation>
    <scope>NUCLEOTIDE SEQUENCE [LARGE SCALE GENOMIC DNA]</scope>
    <source>
        <strain evidence="2">KlaHel</strain>
    </source>
</reference>
<evidence type="ECO:0000313" key="3">
    <source>
        <dbReference type="Proteomes" id="UP000202511"/>
    </source>
</evidence>
<evidence type="ECO:0000256" key="1">
    <source>
        <dbReference type="SAM" id="MobiDB-lite"/>
    </source>
</evidence>